<gene>
    <name evidence="2" type="ORF">Ddye_032063</name>
</gene>
<feature type="region of interest" description="Disordered" evidence="1">
    <location>
        <begin position="65"/>
        <end position="99"/>
    </location>
</feature>
<keyword evidence="3" id="KW-1185">Reference proteome</keyword>
<dbReference type="AlphaFoldDB" id="A0AAD9TJQ3"/>
<name>A0AAD9TJQ3_9ROSI</name>
<accession>A0AAD9TJQ3</accession>
<comment type="caution">
    <text evidence="2">The sequence shown here is derived from an EMBL/GenBank/DDBJ whole genome shotgun (WGS) entry which is preliminary data.</text>
</comment>
<organism evidence="2 3">
    <name type="scientific">Dipteronia dyeriana</name>
    <dbReference type="NCBI Taxonomy" id="168575"/>
    <lineage>
        <taxon>Eukaryota</taxon>
        <taxon>Viridiplantae</taxon>
        <taxon>Streptophyta</taxon>
        <taxon>Embryophyta</taxon>
        <taxon>Tracheophyta</taxon>
        <taxon>Spermatophyta</taxon>
        <taxon>Magnoliopsida</taxon>
        <taxon>eudicotyledons</taxon>
        <taxon>Gunneridae</taxon>
        <taxon>Pentapetalae</taxon>
        <taxon>rosids</taxon>
        <taxon>malvids</taxon>
        <taxon>Sapindales</taxon>
        <taxon>Sapindaceae</taxon>
        <taxon>Hippocastanoideae</taxon>
        <taxon>Acereae</taxon>
        <taxon>Dipteronia</taxon>
    </lineage>
</organism>
<proteinExistence type="predicted"/>
<dbReference type="Proteomes" id="UP001280121">
    <property type="component" value="Unassembled WGS sequence"/>
</dbReference>
<evidence type="ECO:0000313" key="3">
    <source>
        <dbReference type="Proteomes" id="UP001280121"/>
    </source>
</evidence>
<reference evidence="2" key="1">
    <citation type="journal article" date="2023" name="Plant J.">
        <title>Genome sequences and population genomics provide insights into the demographic history, inbreeding, and mutation load of two 'living fossil' tree species of Dipteronia.</title>
        <authorList>
            <person name="Feng Y."/>
            <person name="Comes H.P."/>
            <person name="Chen J."/>
            <person name="Zhu S."/>
            <person name="Lu R."/>
            <person name="Zhang X."/>
            <person name="Li P."/>
            <person name="Qiu J."/>
            <person name="Olsen K.M."/>
            <person name="Qiu Y."/>
        </authorList>
    </citation>
    <scope>NUCLEOTIDE SEQUENCE</scope>
    <source>
        <strain evidence="2">KIB01</strain>
    </source>
</reference>
<protein>
    <submittedName>
        <fullName evidence="2">Uncharacterized protein</fullName>
    </submittedName>
</protein>
<dbReference type="EMBL" id="JANJYI010000009">
    <property type="protein sequence ID" value="KAK2637271.1"/>
    <property type="molecule type" value="Genomic_DNA"/>
</dbReference>
<sequence>MTGGSSSCEAIGFMHEVNSHHLSGALPQPMAAGDGPSIGGNIEQGGLLLDCFKLNVSEGSSSTQAFRSVKGLGSLPQATADGEGPEEKSSKKLAPSFFP</sequence>
<evidence type="ECO:0000256" key="1">
    <source>
        <dbReference type="SAM" id="MobiDB-lite"/>
    </source>
</evidence>
<evidence type="ECO:0000313" key="2">
    <source>
        <dbReference type="EMBL" id="KAK2637271.1"/>
    </source>
</evidence>